<feature type="compositionally biased region" description="Basic residues" evidence="1">
    <location>
        <begin position="38"/>
        <end position="71"/>
    </location>
</feature>
<feature type="compositionally biased region" description="Basic residues" evidence="1">
    <location>
        <begin position="113"/>
        <end position="124"/>
    </location>
</feature>
<protein>
    <submittedName>
        <fullName evidence="2">Uncharacterized protein</fullName>
    </submittedName>
</protein>
<feature type="compositionally biased region" description="Basic residues" evidence="1">
    <location>
        <begin position="9"/>
        <end position="18"/>
    </location>
</feature>
<feature type="non-terminal residue" evidence="2">
    <location>
        <position position="241"/>
    </location>
</feature>
<dbReference type="EMBL" id="CADCVT010000340">
    <property type="protein sequence ID" value="CAA9523841.1"/>
    <property type="molecule type" value="Genomic_DNA"/>
</dbReference>
<feature type="compositionally biased region" description="Basic residues" evidence="1">
    <location>
        <begin position="134"/>
        <end position="155"/>
    </location>
</feature>
<proteinExistence type="predicted"/>
<feature type="compositionally biased region" description="Low complexity" evidence="1">
    <location>
        <begin position="72"/>
        <end position="82"/>
    </location>
</feature>
<accession>A0A6J4TJ59</accession>
<feature type="region of interest" description="Disordered" evidence="1">
    <location>
        <begin position="1"/>
        <end position="241"/>
    </location>
</feature>
<gene>
    <name evidence="2" type="ORF">AVDCRST_MAG85-3060</name>
</gene>
<feature type="compositionally biased region" description="Basic residues" evidence="1">
    <location>
        <begin position="168"/>
        <end position="181"/>
    </location>
</feature>
<dbReference type="AlphaFoldDB" id="A0A6J4TJ59"/>
<reference evidence="2" key="1">
    <citation type="submission" date="2020-02" db="EMBL/GenBank/DDBJ databases">
        <authorList>
            <person name="Meier V. D."/>
        </authorList>
    </citation>
    <scope>NUCLEOTIDE SEQUENCE</scope>
    <source>
        <strain evidence="2">AVDCRST_MAG85</strain>
    </source>
</reference>
<evidence type="ECO:0000313" key="2">
    <source>
        <dbReference type="EMBL" id="CAA9523841.1"/>
    </source>
</evidence>
<evidence type="ECO:0000256" key="1">
    <source>
        <dbReference type="SAM" id="MobiDB-lite"/>
    </source>
</evidence>
<feature type="compositionally biased region" description="Basic and acidic residues" evidence="1">
    <location>
        <begin position="207"/>
        <end position="233"/>
    </location>
</feature>
<organism evidence="2">
    <name type="scientific">uncultured Solirubrobacteraceae bacterium</name>
    <dbReference type="NCBI Taxonomy" id="1162706"/>
    <lineage>
        <taxon>Bacteria</taxon>
        <taxon>Bacillati</taxon>
        <taxon>Actinomycetota</taxon>
        <taxon>Thermoleophilia</taxon>
        <taxon>Solirubrobacterales</taxon>
        <taxon>Solirubrobacteraceae</taxon>
        <taxon>environmental samples</taxon>
    </lineage>
</organism>
<feature type="non-terminal residue" evidence="2">
    <location>
        <position position="1"/>
    </location>
</feature>
<sequence>ARSLSQSPRPRRHGRGHRPLGGGGSGPTAERPHAPVGHGRRHRRGPSRPRRGHLRRAAPGPHAKRGPRRGRATVTARAAALAQHRDRPALDPAVGGRRQPALGAAQAREAVHRVGHRRCAHAARRPGGPDARPRPARRRRHARSRVRADRRPRRARAGDDEGGQRGPAARRGRRARPRASHRRDPLDLARRLQRRRVRQPAGLGSGVDRRRGRPVDPDRARNDPRRGQRDSRLRARAVRGL</sequence>
<name>A0A6J4TJ59_9ACTN</name>